<reference evidence="1 2" key="1">
    <citation type="submission" date="2019-05" db="EMBL/GenBank/DDBJ databases">
        <title>Another draft genome of Portunus trituberculatus and its Hox gene families provides insights of decapod evolution.</title>
        <authorList>
            <person name="Jeong J.-H."/>
            <person name="Song I."/>
            <person name="Kim S."/>
            <person name="Choi T."/>
            <person name="Kim D."/>
            <person name="Ryu S."/>
            <person name="Kim W."/>
        </authorList>
    </citation>
    <scope>NUCLEOTIDE SEQUENCE [LARGE SCALE GENOMIC DNA]</scope>
    <source>
        <tissue evidence="1">Muscle</tissue>
    </source>
</reference>
<organism evidence="1 2">
    <name type="scientific">Portunus trituberculatus</name>
    <name type="common">Swimming crab</name>
    <name type="synonym">Neptunus trituberculatus</name>
    <dbReference type="NCBI Taxonomy" id="210409"/>
    <lineage>
        <taxon>Eukaryota</taxon>
        <taxon>Metazoa</taxon>
        <taxon>Ecdysozoa</taxon>
        <taxon>Arthropoda</taxon>
        <taxon>Crustacea</taxon>
        <taxon>Multicrustacea</taxon>
        <taxon>Malacostraca</taxon>
        <taxon>Eumalacostraca</taxon>
        <taxon>Eucarida</taxon>
        <taxon>Decapoda</taxon>
        <taxon>Pleocyemata</taxon>
        <taxon>Brachyura</taxon>
        <taxon>Eubrachyura</taxon>
        <taxon>Portunoidea</taxon>
        <taxon>Portunidae</taxon>
        <taxon>Portuninae</taxon>
        <taxon>Portunus</taxon>
    </lineage>
</organism>
<protein>
    <submittedName>
        <fullName evidence="1">Uncharacterized protein</fullName>
    </submittedName>
</protein>
<gene>
    <name evidence="1" type="ORF">E2C01_023299</name>
</gene>
<dbReference type="Proteomes" id="UP000324222">
    <property type="component" value="Unassembled WGS sequence"/>
</dbReference>
<accession>A0A5B7E9N1</accession>
<dbReference type="AlphaFoldDB" id="A0A5B7E9N1"/>
<sequence length="61" mass="6518">MSSVAATRTTANSVSARLALAAVFMTYGLPATQPYNTSQAASLYPRLSVRQDQVLPRCVKS</sequence>
<evidence type="ECO:0000313" key="1">
    <source>
        <dbReference type="EMBL" id="MPC30045.1"/>
    </source>
</evidence>
<keyword evidence="2" id="KW-1185">Reference proteome</keyword>
<name>A0A5B7E9N1_PORTR</name>
<dbReference type="EMBL" id="VSRR010002182">
    <property type="protein sequence ID" value="MPC30045.1"/>
    <property type="molecule type" value="Genomic_DNA"/>
</dbReference>
<proteinExistence type="predicted"/>
<evidence type="ECO:0000313" key="2">
    <source>
        <dbReference type="Proteomes" id="UP000324222"/>
    </source>
</evidence>
<comment type="caution">
    <text evidence="1">The sequence shown here is derived from an EMBL/GenBank/DDBJ whole genome shotgun (WGS) entry which is preliminary data.</text>
</comment>